<dbReference type="Pfam" id="PF13350">
    <property type="entry name" value="Y_phosphatase3"/>
    <property type="match status" value="1"/>
</dbReference>
<dbReference type="Proteomes" id="UP000002499">
    <property type="component" value="Unassembled WGS sequence"/>
</dbReference>
<dbReference type="OMA" id="TICWEYA"/>
<evidence type="ECO:0000313" key="3">
    <source>
        <dbReference type="EMBL" id="EFY88123.1"/>
    </source>
</evidence>
<feature type="region of interest" description="Disordered" evidence="1">
    <location>
        <begin position="46"/>
        <end position="80"/>
    </location>
</feature>
<dbReference type="InterPro" id="IPR016130">
    <property type="entry name" value="Tyr_Pase_AS"/>
</dbReference>
<dbReference type="GO" id="GO:0004721">
    <property type="term" value="F:phosphoprotein phosphatase activity"/>
    <property type="evidence" value="ECO:0007669"/>
    <property type="project" value="InterPro"/>
</dbReference>
<dbReference type="InterPro" id="IPR029021">
    <property type="entry name" value="Prot-tyrosine_phosphatase-like"/>
</dbReference>
<dbReference type="InterPro" id="IPR026893">
    <property type="entry name" value="Tyr/Ser_Pase_IphP-type"/>
</dbReference>
<sequence>MRPGGSRFDVSWVHTGRRSVSMRMPNKIDAVRRLRHAISSYYGTHLHGWKNTSPSSPTSATLATSPSRRQAAHPRPRPRPRAVAALQTLGVTHVFDLRSDVEVARAGGPSAADACSQSPPALSRVHVPVFQRVDYTPEAIALRYQDYAAVDTTAGFVSAYRGILSAGGQRAFAPVLRHLAQDDPTPCLVHCTAGKDRTGLLCAIVLSLCGVDDDTIAWEYGLTEEGLAPLKKGIMQRLMSAEGVTVDEAGAWRMLSSMPESMLATLKVMREQYGSVEEYVLNECRVSPDEIERLRRNFIVESQNGVLDASRAVL</sequence>
<feature type="domain" description="Tyrosine specific protein phosphatases" evidence="2">
    <location>
        <begin position="170"/>
        <end position="206"/>
    </location>
</feature>
<dbReference type="InParanoid" id="E9E7L3"/>
<dbReference type="HOGENOM" id="CLU_057546_1_1_1"/>
<accession>E9E7L3</accession>
<name>E9E7L3_METAQ</name>
<feature type="compositionally biased region" description="Low complexity" evidence="1">
    <location>
        <begin position="52"/>
        <end position="69"/>
    </location>
</feature>
<dbReference type="Gene3D" id="3.90.190.10">
    <property type="entry name" value="Protein tyrosine phosphatase superfamily"/>
    <property type="match status" value="1"/>
</dbReference>
<dbReference type="AlphaFoldDB" id="E9E7L3"/>
<proteinExistence type="predicted"/>
<organism evidence="4">
    <name type="scientific">Metarhizium acridum (strain CQMa 102)</name>
    <dbReference type="NCBI Taxonomy" id="655827"/>
    <lineage>
        <taxon>Eukaryota</taxon>
        <taxon>Fungi</taxon>
        <taxon>Dikarya</taxon>
        <taxon>Ascomycota</taxon>
        <taxon>Pezizomycotina</taxon>
        <taxon>Sordariomycetes</taxon>
        <taxon>Hypocreomycetidae</taxon>
        <taxon>Hypocreales</taxon>
        <taxon>Clavicipitaceae</taxon>
        <taxon>Metarhizium</taxon>
    </lineage>
</organism>
<dbReference type="eggNOG" id="ENOG502S0PE">
    <property type="taxonomic scope" value="Eukaryota"/>
</dbReference>
<dbReference type="PROSITE" id="PS00383">
    <property type="entry name" value="TYR_PHOSPHATASE_1"/>
    <property type="match status" value="1"/>
</dbReference>
<feature type="compositionally biased region" description="Basic residues" evidence="1">
    <location>
        <begin position="70"/>
        <end position="80"/>
    </location>
</feature>
<reference evidence="3 4" key="1">
    <citation type="journal article" date="2011" name="PLoS Genet.">
        <title>Genome sequencing and comparative transcriptomics of the model entomopathogenic fungi Metarhizium anisopliae and M. acridum.</title>
        <authorList>
            <person name="Gao Q."/>
            <person name="Jin K."/>
            <person name="Ying S.H."/>
            <person name="Zhang Y."/>
            <person name="Xiao G."/>
            <person name="Shang Y."/>
            <person name="Duan Z."/>
            <person name="Hu X."/>
            <person name="Xie X.Q."/>
            <person name="Zhou G."/>
            <person name="Peng G."/>
            <person name="Luo Z."/>
            <person name="Huang W."/>
            <person name="Wang B."/>
            <person name="Fang W."/>
            <person name="Wang S."/>
            <person name="Zhong Y."/>
            <person name="Ma L.J."/>
            <person name="St Leger R.J."/>
            <person name="Zhao G.P."/>
            <person name="Pei Y."/>
            <person name="Feng M.G."/>
            <person name="Xia Y."/>
            <person name="Wang C."/>
        </authorList>
    </citation>
    <scope>NUCLEOTIDE SEQUENCE [LARGE SCALE GENOMIC DNA]</scope>
    <source>
        <strain evidence="3 4">CQMa 102</strain>
    </source>
</reference>
<gene>
    <name evidence="3" type="ORF">MAC_05861</name>
</gene>
<dbReference type="EMBL" id="GL698516">
    <property type="protein sequence ID" value="EFY88123.1"/>
    <property type="molecule type" value="Genomic_DNA"/>
</dbReference>
<keyword evidence="4" id="KW-1185">Reference proteome</keyword>
<dbReference type="OrthoDB" id="449382at2759"/>
<dbReference type="KEGG" id="maw:19250172"/>
<evidence type="ECO:0000259" key="2">
    <source>
        <dbReference type="PROSITE" id="PS50056"/>
    </source>
</evidence>
<dbReference type="SUPFAM" id="SSF52799">
    <property type="entry name" value="(Phosphotyrosine protein) phosphatases II"/>
    <property type="match status" value="1"/>
</dbReference>
<evidence type="ECO:0000313" key="4">
    <source>
        <dbReference type="Proteomes" id="UP000002499"/>
    </source>
</evidence>
<dbReference type="PANTHER" id="PTHR31126:SF1">
    <property type="entry name" value="TYROSINE SPECIFIC PROTEIN PHOSPHATASES DOMAIN-CONTAINING PROTEIN"/>
    <property type="match status" value="1"/>
</dbReference>
<protein>
    <recommendedName>
        <fullName evidence="2">Tyrosine specific protein phosphatases domain-containing protein</fullName>
    </recommendedName>
</protein>
<dbReference type="PANTHER" id="PTHR31126">
    <property type="entry name" value="TYROSINE-PROTEIN PHOSPHATASE"/>
    <property type="match status" value="1"/>
</dbReference>
<evidence type="ECO:0000256" key="1">
    <source>
        <dbReference type="SAM" id="MobiDB-lite"/>
    </source>
</evidence>
<dbReference type="InterPro" id="IPR000387">
    <property type="entry name" value="Tyr_Pase_dom"/>
</dbReference>
<dbReference type="GeneID" id="19250172"/>
<dbReference type="PROSITE" id="PS50056">
    <property type="entry name" value="TYR_PHOSPHATASE_2"/>
    <property type="match status" value="1"/>
</dbReference>